<evidence type="ECO:0000313" key="3">
    <source>
        <dbReference type="EMBL" id="KJL41860.1"/>
    </source>
</evidence>
<evidence type="ECO:0000313" key="4">
    <source>
        <dbReference type="Proteomes" id="UP000034098"/>
    </source>
</evidence>
<protein>
    <submittedName>
        <fullName evidence="3">Uncharacterized protein</fullName>
    </submittedName>
</protein>
<feature type="region of interest" description="Disordered" evidence="1">
    <location>
        <begin position="1"/>
        <end position="49"/>
    </location>
</feature>
<comment type="caution">
    <text evidence="3">The sequence shown here is derived from an EMBL/GenBank/DDBJ whole genome shotgun (WGS) entry which is preliminary data.</text>
</comment>
<dbReference type="OrthoDB" id="5084168at2"/>
<accession>A0A0M2H5U6</accession>
<dbReference type="PATRIC" id="fig|69370.6.peg.2521"/>
<sequence>MSQPDTPQNPPAQPAEWAPPSAAPFGTPTGEAPAPGYPGAAAATPQGWATPPAGAYAPPPGYAPPAGYPVPPAAASVIAYGAPAPVKRSGALGIVALALALVATIGASLLAAIASFNIGLGAGREISSRPFTGDFDWSVLTPVRDWVLMGEVSFWVGTAIGVWALVQGIIAVVKGRGRGAGIAAVVIAALGPIAFGAVVQGFLTAGLAAGTGIGG</sequence>
<keyword evidence="2" id="KW-1133">Transmembrane helix</keyword>
<feature type="transmembrane region" description="Helical" evidence="2">
    <location>
        <begin position="152"/>
        <end position="173"/>
    </location>
</feature>
<gene>
    <name evidence="3" type="ORF">RS82_02477</name>
</gene>
<feature type="transmembrane region" description="Helical" evidence="2">
    <location>
        <begin position="91"/>
        <end position="114"/>
    </location>
</feature>
<keyword evidence="2" id="KW-0812">Transmembrane</keyword>
<keyword evidence="4" id="KW-1185">Reference proteome</keyword>
<reference evidence="3 4" key="1">
    <citation type="submission" date="2015-02" db="EMBL/GenBank/DDBJ databases">
        <title>Draft genome sequences of ten Microbacterium spp. with emphasis on heavy metal contaminated environments.</title>
        <authorList>
            <person name="Corretto E."/>
        </authorList>
    </citation>
    <scope>NUCLEOTIDE SEQUENCE [LARGE SCALE GENOMIC DNA]</scope>
    <source>
        <strain evidence="3 4">DSM 8608</strain>
    </source>
</reference>
<keyword evidence="2" id="KW-0472">Membrane</keyword>
<evidence type="ECO:0000256" key="1">
    <source>
        <dbReference type="SAM" id="MobiDB-lite"/>
    </source>
</evidence>
<name>A0A0M2H5U6_MICTR</name>
<feature type="transmembrane region" description="Helical" evidence="2">
    <location>
        <begin position="180"/>
        <end position="203"/>
    </location>
</feature>
<proteinExistence type="predicted"/>
<evidence type="ECO:0000256" key="2">
    <source>
        <dbReference type="SAM" id="Phobius"/>
    </source>
</evidence>
<organism evidence="3 4">
    <name type="scientific">Microbacterium trichothecenolyticum</name>
    <name type="common">Aureobacterium trichothecenolyticum</name>
    <dbReference type="NCBI Taxonomy" id="69370"/>
    <lineage>
        <taxon>Bacteria</taxon>
        <taxon>Bacillati</taxon>
        <taxon>Actinomycetota</taxon>
        <taxon>Actinomycetes</taxon>
        <taxon>Micrococcales</taxon>
        <taxon>Microbacteriaceae</taxon>
        <taxon>Microbacterium</taxon>
    </lineage>
</organism>
<dbReference type="Proteomes" id="UP000034098">
    <property type="component" value="Unassembled WGS sequence"/>
</dbReference>
<dbReference type="RefSeq" id="WP_045299799.1">
    <property type="nucleotide sequence ID" value="NZ_JYJA01000036.1"/>
</dbReference>
<dbReference type="AlphaFoldDB" id="A0A0M2H5U6"/>
<dbReference type="EMBL" id="JYJA01000036">
    <property type="protein sequence ID" value="KJL41860.1"/>
    <property type="molecule type" value="Genomic_DNA"/>
</dbReference>
<feature type="compositionally biased region" description="Low complexity" evidence="1">
    <location>
        <begin position="23"/>
        <end position="49"/>
    </location>
</feature>